<keyword evidence="12 17" id="KW-1133">Transmembrane helix</keyword>
<dbReference type="PROSITE" id="PS00154">
    <property type="entry name" value="ATPASE_E1_E2"/>
    <property type="match status" value="1"/>
</dbReference>
<dbReference type="SUPFAM" id="SSF81665">
    <property type="entry name" value="Calcium ATPase, transmembrane domain M"/>
    <property type="match status" value="1"/>
</dbReference>
<evidence type="ECO:0000256" key="6">
    <source>
        <dbReference type="ARBA" id="ARBA00022553"/>
    </source>
</evidence>
<dbReference type="PANTHER" id="PTHR48085">
    <property type="entry name" value="CADMIUM/ZINC-TRANSPORTING ATPASE HMA2-RELATED"/>
    <property type="match status" value="1"/>
</dbReference>
<comment type="catalytic activity">
    <reaction evidence="16">
        <text>Cd(2+)(in) + ATP + H2O = Cd(2+)(out) + ADP + phosphate + H(+)</text>
        <dbReference type="Rhea" id="RHEA:12132"/>
        <dbReference type="ChEBI" id="CHEBI:15377"/>
        <dbReference type="ChEBI" id="CHEBI:15378"/>
        <dbReference type="ChEBI" id="CHEBI:30616"/>
        <dbReference type="ChEBI" id="CHEBI:43474"/>
        <dbReference type="ChEBI" id="CHEBI:48775"/>
        <dbReference type="ChEBI" id="CHEBI:456216"/>
        <dbReference type="EC" id="7.2.2.21"/>
    </reaction>
</comment>
<dbReference type="PROSITE" id="PS50846">
    <property type="entry name" value="HMA_2"/>
    <property type="match status" value="1"/>
</dbReference>
<dbReference type="CDD" id="cd00371">
    <property type="entry name" value="HMA"/>
    <property type="match status" value="1"/>
</dbReference>
<evidence type="ECO:0000256" key="7">
    <source>
        <dbReference type="ARBA" id="ARBA00022692"/>
    </source>
</evidence>
<dbReference type="AlphaFoldDB" id="A0A4R6U0F6"/>
<dbReference type="InterPro" id="IPR023299">
    <property type="entry name" value="ATPase_P-typ_cyto_dom_N"/>
</dbReference>
<evidence type="ECO:0000256" key="16">
    <source>
        <dbReference type="ARBA" id="ARBA00049338"/>
    </source>
</evidence>
<dbReference type="GO" id="GO:0008551">
    <property type="term" value="F:P-type cadmium transporter activity"/>
    <property type="evidence" value="ECO:0007669"/>
    <property type="project" value="UniProtKB-EC"/>
</dbReference>
<dbReference type="Gene3D" id="3.30.70.100">
    <property type="match status" value="1"/>
</dbReference>
<dbReference type="InterPro" id="IPR001757">
    <property type="entry name" value="P_typ_ATPase"/>
</dbReference>
<keyword evidence="6" id="KW-0597">Phosphoprotein</keyword>
<dbReference type="GO" id="GO:0005524">
    <property type="term" value="F:ATP binding"/>
    <property type="evidence" value="ECO:0007669"/>
    <property type="project" value="UniProtKB-UniRule"/>
</dbReference>
<comment type="caution">
    <text evidence="20">The sequence shown here is derived from an EMBL/GenBank/DDBJ whole genome shotgun (WGS) entry which is preliminary data.</text>
</comment>
<keyword evidence="10 17" id="KW-0067">ATP-binding</keyword>
<dbReference type="PRINTS" id="PR00119">
    <property type="entry name" value="CATATPASE"/>
</dbReference>
<protein>
    <recommendedName>
        <fullName evidence="15">Cd(2+)-exporting ATPase</fullName>
        <ecNumber evidence="15">7.2.2.21</ecNumber>
    </recommendedName>
</protein>
<dbReference type="Gene3D" id="3.40.50.1000">
    <property type="entry name" value="HAD superfamily/HAD-like"/>
    <property type="match status" value="1"/>
</dbReference>
<dbReference type="PANTHER" id="PTHR48085:SF5">
    <property type="entry name" value="CADMIUM_ZINC-TRANSPORTING ATPASE HMA4-RELATED"/>
    <property type="match status" value="1"/>
</dbReference>
<comment type="similarity">
    <text evidence="2 17">Belongs to the cation transport ATPase (P-type) (TC 3.A.3) family. Type IB subfamily.</text>
</comment>
<accession>A0A4R6U0F6</accession>
<evidence type="ECO:0000256" key="15">
    <source>
        <dbReference type="ARBA" id="ARBA00039103"/>
    </source>
</evidence>
<feature type="compositionally biased region" description="Basic and acidic residues" evidence="18">
    <location>
        <begin position="106"/>
        <end position="119"/>
    </location>
</feature>
<dbReference type="InterPro" id="IPR051014">
    <property type="entry name" value="Cation_Transport_ATPase_IB"/>
</dbReference>
<feature type="transmembrane region" description="Helical" evidence="17">
    <location>
        <begin position="713"/>
        <end position="732"/>
    </location>
</feature>
<dbReference type="SUPFAM" id="SSF56784">
    <property type="entry name" value="HAD-like"/>
    <property type="match status" value="1"/>
</dbReference>
<gene>
    <name evidence="20" type="ORF">EV213_107117</name>
</gene>
<dbReference type="Proteomes" id="UP000295632">
    <property type="component" value="Unassembled WGS sequence"/>
</dbReference>
<dbReference type="SFLD" id="SFLDF00027">
    <property type="entry name" value="p-type_atpase"/>
    <property type="match status" value="1"/>
</dbReference>
<keyword evidence="9 17" id="KW-0547">Nucleotide-binding</keyword>
<dbReference type="PRINTS" id="PR00941">
    <property type="entry name" value="CDATPASE"/>
</dbReference>
<dbReference type="Gene3D" id="2.70.150.10">
    <property type="entry name" value="Calcium-transporting ATPase, cytoplasmic transduction domain A"/>
    <property type="match status" value="1"/>
</dbReference>
<dbReference type="InterPro" id="IPR006121">
    <property type="entry name" value="HMA_dom"/>
</dbReference>
<evidence type="ECO:0000256" key="5">
    <source>
        <dbReference type="ARBA" id="ARBA00022539"/>
    </source>
</evidence>
<evidence type="ECO:0000313" key="21">
    <source>
        <dbReference type="Proteomes" id="UP000295632"/>
    </source>
</evidence>
<evidence type="ECO:0000256" key="8">
    <source>
        <dbReference type="ARBA" id="ARBA00022723"/>
    </source>
</evidence>
<keyword evidence="11" id="KW-1278">Translocase</keyword>
<dbReference type="SFLD" id="SFLDG00002">
    <property type="entry name" value="C1.7:_P-type_atpase_like"/>
    <property type="match status" value="1"/>
</dbReference>
<dbReference type="GO" id="GO:0046872">
    <property type="term" value="F:metal ion binding"/>
    <property type="evidence" value="ECO:0007669"/>
    <property type="project" value="UniProtKB-KW"/>
</dbReference>
<dbReference type="NCBIfam" id="TIGR01494">
    <property type="entry name" value="ATPase_P-type"/>
    <property type="match status" value="1"/>
</dbReference>
<dbReference type="InterPro" id="IPR023214">
    <property type="entry name" value="HAD_sf"/>
</dbReference>
<evidence type="ECO:0000256" key="2">
    <source>
        <dbReference type="ARBA" id="ARBA00006024"/>
    </source>
</evidence>
<reference evidence="20 21" key="1">
    <citation type="submission" date="2019-03" db="EMBL/GenBank/DDBJ databases">
        <title>Genomic Encyclopedia of Type Strains, Phase IV (KMG-IV): sequencing the most valuable type-strain genomes for metagenomic binning, comparative biology and taxonomic classification.</title>
        <authorList>
            <person name="Goeker M."/>
        </authorList>
    </citation>
    <scope>NUCLEOTIDE SEQUENCE [LARGE SCALE GENOMIC DNA]</scope>
    <source>
        <strain evidence="20 21">DSM 28697</strain>
    </source>
</reference>
<keyword evidence="4 17" id="KW-1003">Cell membrane</keyword>
<dbReference type="SFLD" id="SFLDS00003">
    <property type="entry name" value="Haloacid_Dehalogenase"/>
    <property type="match status" value="1"/>
</dbReference>
<feature type="domain" description="HMA" evidence="19">
    <location>
        <begin position="8"/>
        <end position="76"/>
    </location>
</feature>
<dbReference type="InterPro" id="IPR044492">
    <property type="entry name" value="P_typ_ATPase_HD_dom"/>
</dbReference>
<dbReference type="SUPFAM" id="SSF55008">
    <property type="entry name" value="HMA, heavy metal-associated domain"/>
    <property type="match status" value="1"/>
</dbReference>
<keyword evidence="7 17" id="KW-0812">Transmembrane</keyword>
<evidence type="ECO:0000256" key="10">
    <source>
        <dbReference type="ARBA" id="ARBA00022840"/>
    </source>
</evidence>
<evidence type="ECO:0000256" key="12">
    <source>
        <dbReference type="ARBA" id="ARBA00022989"/>
    </source>
</evidence>
<dbReference type="InterPro" id="IPR027256">
    <property type="entry name" value="P-typ_ATPase_IB"/>
</dbReference>
<comment type="subcellular location">
    <subcellularLocation>
        <location evidence="1">Cell membrane</location>
        <topology evidence="1">Multi-pass membrane protein</topology>
    </subcellularLocation>
</comment>
<dbReference type="FunFam" id="2.70.150.10:FF:000002">
    <property type="entry name" value="Copper-transporting ATPase 1, putative"/>
    <property type="match status" value="1"/>
</dbReference>
<keyword evidence="3" id="KW-0813">Transport</keyword>
<dbReference type="Gene3D" id="3.40.1110.10">
    <property type="entry name" value="Calcium-transporting ATPase, cytoplasmic domain N"/>
    <property type="match status" value="1"/>
</dbReference>
<dbReference type="InterPro" id="IPR059000">
    <property type="entry name" value="ATPase_P-type_domA"/>
</dbReference>
<dbReference type="Pfam" id="PF00702">
    <property type="entry name" value="Hydrolase"/>
    <property type="match status" value="1"/>
</dbReference>
<name>A0A4R6U0F6_9BACI</name>
<dbReference type="InterPro" id="IPR023298">
    <property type="entry name" value="ATPase_P-typ_TM_dom_sf"/>
</dbReference>
<keyword evidence="14 17" id="KW-0472">Membrane</keyword>
<dbReference type="InterPro" id="IPR017969">
    <property type="entry name" value="Heavy-metal-associated_CS"/>
</dbReference>
<dbReference type="RefSeq" id="WP_133580426.1">
    <property type="nucleotide sequence ID" value="NZ_SNYJ01000007.1"/>
</dbReference>
<evidence type="ECO:0000256" key="13">
    <source>
        <dbReference type="ARBA" id="ARBA00023065"/>
    </source>
</evidence>
<dbReference type="NCBIfam" id="TIGR01512">
    <property type="entry name" value="ATPase-IB2_Cd"/>
    <property type="match status" value="1"/>
</dbReference>
<dbReference type="EC" id="7.2.2.21" evidence="15"/>
<feature type="transmembrane region" description="Helical" evidence="17">
    <location>
        <begin position="127"/>
        <end position="144"/>
    </location>
</feature>
<dbReference type="OrthoDB" id="9813266at2"/>
<evidence type="ECO:0000256" key="17">
    <source>
        <dbReference type="RuleBase" id="RU362081"/>
    </source>
</evidence>
<dbReference type="GO" id="GO:0005886">
    <property type="term" value="C:plasma membrane"/>
    <property type="evidence" value="ECO:0007669"/>
    <property type="project" value="UniProtKB-SubCell"/>
</dbReference>
<evidence type="ECO:0000256" key="11">
    <source>
        <dbReference type="ARBA" id="ARBA00022967"/>
    </source>
</evidence>
<dbReference type="GO" id="GO:0016887">
    <property type="term" value="F:ATP hydrolysis activity"/>
    <property type="evidence" value="ECO:0007669"/>
    <property type="project" value="InterPro"/>
</dbReference>
<dbReference type="InterPro" id="IPR036412">
    <property type="entry name" value="HAD-like_sf"/>
</dbReference>
<dbReference type="Pfam" id="PF00403">
    <property type="entry name" value="HMA"/>
    <property type="match status" value="1"/>
</dbReference>
<dbReference type="SUPFAM" id="SSF81653">
    <property type="entry name" value="Calcium ATPase, transduction domain A"/>
    <property type="match status" value="1"/>
</dbReference>
<feature type="region of interest" description="Disordered" evidence="18">
    <location>
        <begin position="97"/>
        <end position="120"/>
    </location>
</feature>
<keyword evidence="13" id="KW-0406">Ion transport</keyword>
<evidence type="ECO:0000313" key="20">
    <source>
        <dbReference type="EMBL" id="TDQ39750.1"/>
    </source>
</evidence>
<keyword evidence="5" id="KW-0104">Cadmium</keyword>
<dbReference type="Pfam" id="PF00122">
    <property type="entry name" value="E1-E2_ATPase"/>
    <property type="match status" value="1"/>
</dbReference>
<dbReference type="CDD" id="cd07548">
    <property type="entry name" value="P-type_ATPase-Cd_Zn_Co_like"/>
    <property type="match status" value="1"/>
</dbReference>
<evidence type="ECO:0000259" key="19">
    <source>
        <dbReference type="PROSITE" id="PS50846"/>
    </source>
</evidence>
<feature type="transmembrane region" description="Helical" evidence="17">
    <location>
        <begin position="380"/>
        <end position="405"/>
    </location>
</feature>
<dbReference type="PROSITE" id="PS01047">
    <property type="entry name" value="HMA_1"/>
    <property type="match status" value="1"/>
</dbReference>
<dbReference type="EMBL" id="SNYJ01000007">
    <property type="protein sequence ID" value="TDQ39750.1"/>
    <property type="molecule type" value="Genomic_DNA"/>
</dbReference>
<organism evidence="20 21">
    <name type="scientific">Aureibacillus halotolerans</name>
    <dbReference type="NCBI Taxonomy" id="1508390"/>
    <lineage>
        <taxon>Bacteria</taxon>
        <taxon>Bacillati</taxon>
        <taxon>Bacillota</taxon>
        <taxon>Bacilli</taxon>
        <taxon>Bacillales</taxon>
        <taxon>Bacillaceae</taxon>
        <taxon>Aureibacillus</taxon>
    </lineage>
</organism>
<feature type="transmembrane region" description="Helical" evidence="17">
    <location>
        <begin position="352"/>
        <end position="374"/>
    </location>
</feature>
<dbReference type="InterPro" id="IPR036163">
    <property type="entry name" value="HMA_dom_sf"/>
</dbReference>
<dbReference type="InterPro" id="IPR008250">
    <property type="entry name" value="ATPase_P-typ_transduc_dom_A_sf"/>
</dbReference>
<feature type="transmembrane region" description="Helical" evidence="17">
    <location>
        <begin position="150"/>
        <end position="168"/>
    </location>
</feature>
<evidence type="ECO:0000256" key="3">
    <source>
        <dbReference type="ARBA" id="ARBA00022448"/>
    </source>
</evidence>
<keyword evidence="8 17" id="KW-0479">Metal-binding</keyword>
<dbReference type="NCBIfam" id="TIGR01525">
    <property type="entry name" value="ATPase-IB_hvy"/>
    <property type="match status" value="1"/>
</dbReference>
<evidence type="ECO:0000256" key="4">
    <source>
        <dbReference type="ARBA" id="ARBA00022475"/>
    </source>
</evidence>
<proteinExistence type="inferred from homology"/>
<evidence type="ECO:0000256" key="14">
    <source>
        <dbReference type="ARBA" id="ARBA00023136"/>
    </source>
</evidence>
<sequence>MSTTQETVQREWILEGLDCANCARKIENGVQKVNGVTSCNVNFITKKLTLETEGKMLEFVTESVRKKVKSLEPHIQIIDAAAGKRANARVKSAGQMESGQAGHLHSSHDHSQRDDDHVHGQGTTRKTIYRLIAAAVMAVIAYLFTDQYWLSFAFYVVAYVVIGGDILLQAGRNLVRGQLFDEYFLMSVATLAAFSIGEYPEGVAVMLFYQIGEMFQGIAVNRSRNSITSLLDIRPDAANLLKNGEVQRVSPEDVQVGDHIQVRPGEKIPLDGEVITGRSMVDTSALTGESVPRSVDEGEQVLSGMVNKNGVLVVEVKKEFGESTVSKILELVQNASSKKAPTEKFITKFSRYYTPAVVIIAALMAVIPPLVLGGATFTEWIYRATIFLVISCPCALVVSIPLGFFGGIGSASKIGVLIKGGNYLEALNSVKYTVFDKTGTLTKGSFKVTGVFPTGHLNETDLLETTALAELHSTHPIAESVKEAFGGHLDASRVDQYEEISGHGIQAIIDGQKVLAGNAKLMQLGDIAFTQSDNIGTVVHLAVDGAYVGHLIIADEVKGNSASALAELKKLGVKKRIMLTGDAKAVAEAVGKQLGLDEVHAELLPQDKVKKVEELVASKTAKEKILFVGDGINDTPVLARADVGVAMGGLGSDAAIEAADIVIMNDDLSKLPEAMMIARRTRQIVWQNIIFALGVKAMFLTLGAFGIATMWEAVIADVGVTLLAVLNVMRVLKTDKIPNRAGAASAQMK</sequence>
<keyword evidence="21" id="KW-1185">Reference proteome</keyword>
<dbReference type="InterPro" id="IPR018303">
    <property type="entry name" value="ATPase_P-typ_P_site"/>
</dbReference>
<evidence type="ECO:0000256" key="9">
    <source>
        <dbReference type="ARBA" id="ARBA00022741"/>
    </source>
</evidence>
<feature type="transmembrane region" description="Helical" evidence="17">
    <location>
        <begin position="685"/>
        <end position="707"/>
    </location>
</feature>
<evidence type="ECO:0000256" key="18">
    <source>
        <dbReference type="SAM" id="MobiDB-lite"/>
    </source>
</evidence>
<evidence type="ECO:0000256" key="1">
    <source>
        <dbReference type="ARBA" id="ARBA00004651"/>
    </source>
</evidence>